<dbReference type="AlphaFoldDB" id="V5YPF8"/>
<sequence length="191" mass="20491">MAKLVRLFDPNEPERRINLVIQEDACPGLLEFLASMPYRTETPLLRGIIYQWFVMNRDAGTLDEAIQSALEGVGGLMKSHAETAPPKKPGPGRPRARAIRTPRAIAARPTAKSKGTREEQPTDPDTPPQAPTASPRTTPEVGRNESPAVAAREVAAVNSAPEPAAPNPPQAIQPAIDADAMSVMDSLDNAF</sequence>
<dbReference type="RefSeq" id="WP_023842364.1">
    <property type="nucleotide sequence ID" value="NC_022995.1"/>
</dbReference>
<feature type="compositionally biased region" description="Low complexity" evidence="1">
    <location>
        <begin position="153"/>
        <end position="162"/>
    </location>
</feature>
<geneLocation type="plasmid" evidence="2">
    <name>pM7012</name>
</geneLocation>
<feature type="compositionally biased region" description="Low complexity" evidence="1">
    <location>
        <begin position="101"/>
        <end position="110"/>
    </location>
</feature>
<dbReference type="EMBL" id="AB853026">
    <property type="protein sequence ID" value="BAO18821.1"/>
    <property type="molecule type" value="Genomic_DNA"/>
</dbReference>
<proteinExistence type="predicted"/>
<evidence type="ECO:0000256" key="1">
    <source>
        <dbReference type="SAM" id="MobiDB-lite"/>
    </source>
</evidence>
<name>V5YPF8_9BURK</name>
<feature type="region of interest" description="Disordered" evidence="1">
    <location>
        <begin position="77"/>
        <end position="177"/>
    </location>
</feature>
<reference evidence="2" key="1">
    <citation type="journal article" date="2014" name="Microbiology">
        <title>A 2,4-dichlorophenoxyacetic acid degradation plasmid pM7012 discloses distribution of an unclassified megaplasmid group across bacterial species.</title>
        <authorList>
            <person name="Sakai Y."/>
            <person name="Ogawa N."/>
            <person name="Shimomura Y."/>
            <person name="Fujii T."/>
        </authorList>
    </citation>
    <scope>NUCLEOTIDE SEQUENCE</scope>
    <source>
        <strain evidence="2">M701</strain>
    </source>
</reference>
<reference evidence="2" key="2">
    <citation type="submission" date="2024-06" db="EMBL/GenBank/DDBJ databases">
        <authorList>
            <person name="Sakai Y."/>
            <person name="Fujii T."/>
        </authorList>
    </citation>
    <scope>NUCLEOTIDE SEQUENCE</scope>
    <source>
        <strain evidence="2">M701</strain>
        <plasmid evidence="2">pM7012</plasmid>
    </source>
</reference>
<organism evidence="2">
    <name type="scientific">Burkholderia sp. M701</name>
    <dbReference type="NCBI Taxonomy" id="326454"/>
    <lineage>
        <taxon>Bacteria</taxon>
        <taxon>Pseudomonadati</taxon>
        <taxon>Pseudomonadota</taxon>
        <taxon>Betaproteobacteria</taxon>
        <taxon>Burkholderiales</taxon>
        <taxon>Burkholderiaceae</taxon>
        <taxon>Burkholderia</taxon>
    </lineage>
</organism>
<evidence type="ECO:0000313" key="2">
    <source>
        <dbReference type="EMBL" id="BAO18821.1"/>
    </source>
</evidence>
<protein>
    <submittedName>
        <fullName evidence="2">Uncharacterized protein</fullName>
    </submittedName>
</protein>
<accession>V5YPF8</accession>
<keyword evidence="2" id="KW-0614">Plasmid</keyword>